<reference evidence="4" key="1">
    <citation type="journal article" date="2019" name="Int. J. Syst. Evol. Microbiol.">
        <title>The Global Catalogue of Microorganisms (GCM) 10K type strain sequencing project: providing services to taxonomists for standard genome sequencing and annotation.</title>
        <authorList>
            <consortium name="The Broad Institute Genomics Platform"/>
            <consortium name="The Broad Institute Genome Sequencing Center for Infectious Disease"/>
            <person name="Wu L."/>
            <person name="Ma J."/>
        </authorList>
    </citation>
    <scope>NUCLEOTIDE SEQUENCE [LARGE SCALE GENOMIC DNA]</scope>
    <source>
        <strain evidence="4">JCM 11574</strain>
    </source>
</reference>
<proteinExistence type="predicted"/>
<dbReference type="Proteomes" id="UP001500893">
    <property type="component" value="Unassembled WGS sequence"/>
</dbReference>
<keyword evidence="4" id="KW-1185">Reference proteome</keyword>
<protein>
    <recommendedName>
        <fullName evidence="5">Lipoprotein</fullName>
    </recommendedName>
</protein>
<dbReference type="EMBL" id="BAAAVM010000121">
    <property type="protein sequence ID" value="GAA2776217.1"/>
    <property type="molecule type" value="Genomic_DNA"/>
</dbReference>
<evidence type="ECO:0008006" key="5">
    <source>
        <dbReference type="Google" id="ProtNLM"/>
    </source>
</evidence>
<feature type="chain" id="PRO_5046611010" description="Lipoprotein" evidence="2">
    <location>
        <begin position="19"/>
        <end position="159"/>
    </location>
</feature>
<evidence type="ECO:0000313" key="3">
    <source>
        <dbReference type="EMBL" id="GAA2776217.1"/>
    </source>
</evidence>
<dbReference type="PROSITE" id="PS51257">
    <property type="entry name" value="PROKAR_LIPOPROTEIN"/>
    <property type="match status" value="1"/>
</dbReference>
<evidence type="ECO:0000313" key="4">
    <source>
        <dbReference type="Proteomes" id="UP001500893"/>
    </source>
</evidence>
<name>A0ABP6HLS1_9ACTN</name>
<feature type="region of interest" description="Disordered" evidence="1">
    <location>
        <begin position="74"/>
        <end position="98"/>
    </location>
</feature>
<accession>A0ABP6HLS1</accession>
<dbReference type="RefSeq" id="WP_345058532.1">
    <property type="nucleotide sequence ID" value="NZ_BAAAVM010000121.1"/>
</dbReference>
<comment type="caution">
    <text evidence="3">The sequence shown here is derived from an EMBL/GenBank/DDBJ whole genome shotgun (WGS) entry which is preliminary data.</text>
</comment>
<gene>
    <name evidence="3" type="ORF">GCM10010521_63690</name>
</gene>
<feature type="signal peptide" evidence="2">
    <location>
        <begin position="1"/>
        <end position="18"/>
    </location>
</feature>
<sequence length="159" mass="16632">MKAIRGRATAVAVSAVLAVLGTAPLLGGCAGDGRDKLVPREVAGVWKGPGGGRVEFQGDGTFRMSGIPRSAVEFGFSKPTTGSGPLSGRGSWELEGNTRRSDSVELRFAAGGSFRDDSESTLLRVAKGGDRPVLYFDTNSDKGYGYEVRRTGPAPQHAD</sequence>
<evidence type="ECO:0000256" key="1">
    <source>
        <dbReference type="SAM" id="MobiDB-lite"/>
    </source>
</evidence>
<keyword evidence="2" id="KW-0732">Signal</keyword>
<organism evidence="3 4">
    <name type="scientific">Streptomyces rameus</name>
    <dbReference type="NCBI Taxonomy" id="68261"/>
    <lineage>
        <taxon>Bacteria</taxon>
        <taxon>Bacillati</taxon>
        <taxon>Actinomycetota</taxon>
        <taxon>Actinomycetes</taxon>
        <taxon>Kitasatosporales</taxon>
        <taxon>Streptomycetaceae</taxon>
        <taxon>Streptomyces</taxon>
    </lineage>
</organism>
<evidence type="ECO:0000256" key="2">
    <source>
        <dbReference type="SAM" id="SignalP"/>
    </source>
</evidence>